<accession>A0A4P6EN70</accession>
<evidence type="ECO:0000256" key="1">
    <source>
        <dbReference type="SAM" id="Phobius"/>
    </source>
</evidence>
<dbReference type="OrthoDB" id="5243687at2"/>
<name>A0A4P6EN70_9MICO</name>
<feature type="transmembrane region" description="Helical" evidence="1">
    <location>
        <begin position="12"/>
        <end position="33"/>
    </location>
</feature>
<dbReference type="RefSeq" id="WP_129203202.1">
    <property type="nucleotide sequence ID" value="NZ_CP035495.1"/>
</dbReference>
<dbReference type="AlphaFoldDB" id="A0A4P6EN70"/>
<gene>
    <name evidence="2" type="ORF">ET495_05235</name>
</gene>
<dbReference type="GO" id="GO:0051213">
    <property type="term" value="F:dioxygenase activity"/>
    <property type="evidence" value="ECO:0007669"/>
    <property type="project" value="UniProtKB-KW"/>
</dbReference>
<keyword evidence="1" id="KW-0472">Membrane</keyword>
<protein>
    <submittedName>
        <fullName evidence="2">Aromatic ring-opening dioxygenase LigA</fullName>
    </submittedName>
</protein>
<keyword evidence="1" id="KW-0812">Transmembrane</keyword>
<keyword evidence="2" id="KW-0560">Oxidoreductase</keyword>
<dbReference type="Proteomes" id="UP000291758">
    <property type="component" value="Chromosome"/>
</dbReference>
<organism evidence="2 3">
    <name type="scientific">Xylanimonas allomyrinae</name>
    <dbReference type="NCBI Taxonomy" id="2509459"/>
    <lineage>
        <taxon>Bacteria</taxon>
        <taxon>Bacillati</taxon>
        <taxon>Actinomycetota</taxon>
        <taxon>Actinomycetes</taxon>
        <taxon>Micrococcales</taxon>
        <taxon>Promicromonosporaceae</taxon>
        <taxon>Xylanimonas</taxon>
    </lineage>
</organism>
<dbReference type="KEGG" id="xyl:ET495_05235"/>
<keyword evidence="1" id="KW-1133">Transmembrane helix</keyword>
<proteinExistence type="predicted"/>
<feature type="transmembrane region" description="Helical" evidence="1">
    <location>
        <begin position="109"/>
        <end position="131"/>
    </location>
</feature>
<dbReference type="EMBL" id="CP035495">
    <property type="protein sequence ID" value="QAY62759.1"/>
    <property type="molecule type" value="Genomic_DNA"/>
</dbReference>
<keyword evidence="2" id="KW-0223">Dioxygenase</keyword>
<reference evidence="2 3" key="1">
    <citation type="submission" date="2019-01" db="EMBL/GenBank/DDBJ databases">
        <title>Genome sequencing of strain 2JSPR-7.</title>
        <authorList>
            <person name="Heo J."/>
            <person name="Kim S.-J."/>
            <person name="Kim J.-S."/>
            <person name="Hong S.-B."/>
            <person name="Kwon S.-W."/>
        </authorList>
    </citation>
    <scope>NUCLEOTIDE SEQUENCE [LARGE SCALE GENOMIC DNA]</scope>
    <source>
        <strain evidence="2 3">2JSPR-7</strain>
    </source>
</reference>
<sequence>MSTTHKPVRILGIVGLVAGLAMIVIGGATWGVVSAQLDDQRITVAADASFMAGTAVNNPLSAFAQAQVIDKHTLDITGGKTFAELDREDPLRATAQQGAFLRASLFTSVIAYGVAALVMGLGVLVAGNGYALTRIAAGAKVAQPTPVTV</sequence>
<evidence type="ECO:0000313" key="3">
    <source>
        <dbReference type="Proteomes" id="UP000291758"/>
    </source>
</evidence>
<evidence type="ECO:0000313" key="2">
    <source>
        <dbReference type="EMBL" id="QAY62759.1"/>
    </source>
</evidence>
<keyword evidence="3" id="KW-1185">Reference proteome</keyword>